<sequence>MSLEFNRRSFLKYSAAAAVAVAGSSLLVGCGEDEYQKTGKIGSTLKLMGTFRMYDNSVAATAPSATNASGNDYGSFVCHINIKCTTKKVPLCVNKGCFELTTKVGTKDEADFADQYITVDPTKYDLTEGNDKDFTVTVTGSAKNKISLADGDKVEFKYWPRIQASSGNSGYTRAFCTWKMTARVNGTTVTFE</sequence>
<reference evidence="1 2" key="1">
    <citation type="submission" date="2019-07" db="EMBL/GenBank/DDBJ databases">
        <authorList>
            <person name="Hibberd C M."/>
            <person name="Gehrig L. J."/>
            <person name="Chang H.-W."/>
            <person name="Venkatesh S."/>
        </authorList>
    </citation>
    <scope>NUCLEOTIDE SEQUENCE [LARGE SCALE GENOMIC DNA]</scope>
    <source>
        <strain evidence="1">Faecalibacterium_prausnitzii_JG_BgPS064</strain>
    </source>
</reference>
<dbReference type="InterPro" id="IPR006311">
    <property type="entry name" value="TAT_signal"/>
</dbReference>
<proteinExistence type="predicted"/>
<evidence type="ECO:0000313" key="2">
    <source>
        <dbReference type="Proteomes" id="UP000406184"/>
    </source>
</evidence>
<organism evidence="1 2">
    <name type="scientific">Faecalibacterium prausnitzii</name>
    <dbReference type="NCBI Taxonomy" id="853"/>
    <lineage>
        <taxon>Bacteria</taxon>
        <taxon>Bacillati</taxon>
        <taxon>Bacillota</taxon>
        <taxon>Clostridia</taxon>
        <taxon>Eubacteriales</taxon>
        <taxon>Oscillospiraceae</taxon>
        <taxon>Faecalibacterium</taxon>
    </lineage>
</organism>
<dbReference type="NCBIfam" id="TIGR01409">
    <property type="entry name" value="TAT_signal_seq"/>
    <property type="match status" value="1"/>
</dbReference>
<keyword evidence="2" id="KW-1185">Reference proteome</keyword>
<accession>A0A564S8I7</accession>
<dbReference type="PROSITE" id="PS51318">
    <property type="entry name" value="TAT"/>
    <property type="match status" value="1"/>
</dbReference>
<evidence type="ECO:0000313" key="1">
    <source>
        <dbReference type="EMBL" id="VUW91008.1"/>
    </source>
</evidence>
<name>A0A564S8I7_9FIRM</name>
<dbReference type="AlphaFoldDB" id="A0A564S8I7"/>
<gene>
    <name evidence="1" type="ORF">FPPS064S07_01865</name>
</gene>
<dbReference type="Pfam" id="PF10518">
    <property type="entry name" value="TAT_signal"/>
    <property type="match status" value="1"/>
</dbReference>
<dbReference type="Proteomes" id="UP000406184">
    <property type="component" value="Unassembled WGS sequence"/>
</dbReference>
<dbReference type="InterPro" id="IPR019546">
    <property type="entry name" value="TAT_signal_bac_arc"/>
</dbReference>
<protein>
    <recommendedName>
        <fullName evidence="3">Twin-arginine translocation signal domain-containing protein</fullName>
    </recommendedName>
</protein>
<evidence type="ECO:0008006" key="3">
    <source>
        <dbReference type="Google" id="ProtNLM"/>
    </source>
</evidence>
<dbReference type="RefSeq" id="WP_158397796.1">
    <property type="nucleotide sequence ID" value="NZ_CABHMY010000011.1"/>
</dbReference>
<dbReference type="PROSITE" id="PS51257">
    <property type="entry name" value="PROKAR_LIPOPROTEIN"/>
    <property type="match status" value="1"/>
</dbReference>
<dbReference type="EMBL" id="CABHMY010000011">
    <property type="protein sequence ID" value="VUW91008.1"/>
    <property type="molecule type" value="Genomic_DNA"/>
</dbReference>